<dbReference type="Proteomes" id="UP001642540">
    <property type="component" value="Unassembled WGS sequence"/>
</dbReference>
<evidence type="ECO:0000259" key="2">
    <source>
        <dbReference type="SMART" id="SM00690"/>
    </source>
</evidence>
<organism evidence="3 4">
    <name type="scientific">Orchesella dallaii</name>
    <dbReference type="NCBI Taxonomy" id="48710"/>
    <lineage>
        <taxon>Eukaryota</taxon>
        <taxon>Metazoa</taxon>
        <taxon>Ecdysozoa</taxon>
        <taxon>Arthropoda</taxon>
        <taxon>Hexapoda</taxon>
        <taxon>Collembola</taxon>
        <taxon>Entomobryomorpha</taxon>
        <taxon>Entomobryoidea</taxon>
        <taxon>Orchesellidae</taxon>
        <taxon>Orchesellinae</taxon>
        <taxon>Orchesella</taxon>
    </lineage>
</organism>
<accession>A0ABP1RFN4</accession>
<evidence type="ECO:0000256" key="1">
    <source>
        <dbReference type="SAM" id="SignalP"/>
    </source>
</evidence>
<feature type="chain" id="PRO_5047357087" description="DUF243 domain-containing protein" evidence="1">
    <location>
        <begin position="17"/>
        <end position="220"/>
    </location>
</feature>
<dbReference type="InterPro" id="IPR004145">
    <property type="entry name" value="DUF243"/>
</dbReference>
<sequence length="220" mass="22018">MKIFLTFVSAIALATAESPTQGGYSGGGGSFPAGGSFNFGNGGYTTGFGASGGDSFGAGAGGYSGPAAGAGGFNGAGGAEQAQGPQVFKYVSVHSAPEDPEDQATKQVRVPGGGNKHVNIIFVKSPSNGADQKTEIVLPEQDEQKSLVYVLVQKTDVAANLKIQRPQPTKPSKPEVYFIRYKNAAQEQAGANGAGAVGVGGDFRGTSGPANVPSAAYGAP</sequence>
<feature type="domain" description="DUF243" evidence="2">
    <location>
        <begin position="85"/>
        <end position="184"/>
    </location>
</feature>
<dbReference type="EMBL" id="CAXLJM020000072">
    <property type="protein sequence ID" value="CAL8127273.1"/>
    <property type="molecule type" value="Genomic_DNA"/>
</dbReference>
<dbReference type="PANTHER" id="PTHR31927">
    <property type="entry name" value="FI07246P-RELATED-RELATED"/>
    <property type="match status" value="1"/>
</dbReference>
<name>A0ABP1RFN4_9HEXA</name>
<proteinExistence type="predicted"/>
<dbReference type="Pfam" id="PF03103">
    <property type="entry name" value="DUF243"/>
    <property type="match status" value="1"/>
</dbReference>
<keyword evidence="4" id="KW-1185">Reference proteome</keyword>
<feature type="signal peptide" evidence="1">
    <location>
        <begin position="1"/>
        <end position="16"/>
    </location>
</feature>
<dbReference type="SMART" id="SM00690">
    <property type="entry name" value="DM5"/>
    <property type="match status" value="1"/>
</dbReference>
<keyword evidence="1" id="KW-0732">Signal</keyword>
<dbReference type="PANTHER" id="PTHR31927:SF2">
    <property type="entry name" value="FI07246P-RELATED"/>
    <property type="match status" value="1"/>
</dbReference>
<evidence type="ECO:0000313" key="4">
    <source>
        <dbReference type="Proteomes" id="UP001642540"/>
    </source>
</evidence>
<gene>
    <name evidence="3" type="ORF">ODALV1_LOCUS21758</name>
</gene>
<protein>
    <recommendedName>
        <fullName evidence="2">DUF243 domain-containing protein</fullName>
    </recommendedName>
</protein>
<evidence type="ECO:0000313" key="3">
    <source>
        <dbReference type="EMBL" id="CAL8127273.1"/>
    </source>
</evidence>
<comment type="caution">
    <text evidence="3">The sequence shown here is derived from an EMBL/GenBank/DDBJ whole genome shotgun (WGS) entry which is preliminary data.</text>
</comment>
<reference evidence="3 4" key="1">
    <citation type="submission" date="2024-08" db="EMBL/GenBank/DDBJ databases">
        <authorList>
            <person name="Cucini C."/>
            <person name="Frati F."/>
        </authorList>
    </citation>
    <scope>NUCLEOTIDE SEQUENCE [LARGE SCALE GENOMIC DNA]</scope>
</reference>